<dbReference type="OrthoDB" id="5969272at2759"/>
<gene>
    <name evidence="7" type="ORF">CEUTPL_LOCUS1123</name>
</gene>
<dbReference type="EMBL" id="OU892277">
    <property type="protein sequence ID" value="CAG9760391.1"/>
    <property type="molecule type" value="Genomic_DNA"/>
</dbReference>
<protein>
    <recommendedName>
        <fullName evidence="9">Down syndrome cell adhesion molecule-like protein Dscam2</fullName>
    </recommendedName>
</protein>
<dbReference type="InterPro" id="IPR007110">
    <property type="entry name" value="Ig-like_dom"/>
</dbReference>
<dbReference type="InterPro" id="IPR003599">
    <property type="entry name" value="Ig_sub"/>
</dbReference>
<evidence type="ECO:0000256" key="2">
    <source>
        <dbReference type="ARBA" id="ARBA00022737"/>
    </source>
</evidence>
<dbReference type="Pfam" id="PF00041">
    <property type="entry name" value="fn3"/>
    <property type="match status" value="2"/>
</dbReference>
<dbReference type="SUPFAM" id="SSF48726">
    <property type="entry name" value="Immunoglobulin"/>
    <property type="match status" value="4"/>
</dbReference>
<sequence>MRHRLEEGGALTIMKVDQNTDKGFYTCYVTSREGHVARKEIQLIVNAPPVMEPFNFPTSIQEGGRAQVTCTVTSGDLPIHFFWYKDEEPISASLEVEERAAEFYSMLVFKNVNSRHTGAYTCVASNAAARVNFTAQLMVKVTPQWIIEPQDISALLGNAVLIPCLAKGFPEPTTSWLKGYSKSTDYRPISGVHRVAQLGNGSLWFEAVTSQDEGNYLCRATNGIGSGLGKVIYVAVKEPARFDIPYKNVSVKRGAEITLICHVHGDVPIEIAWNFNDSPLDLHKLRFSHVSLKEEKEMKSQLTISRTDREDSGIYKCIAENDFGRSEHIINLAVQEKPDPPTHLEAVEVLGRSVKLAWRRPFDGNSPVTGYVAQYKLLDNLQSTWDTSQISNLTMSSVTNPREIIEQAVITGLRPATVYTIRISAVNNIDKSDFTEAMVVKTQEERPSGAPTEIKVEAVSSTELFIQWAAPLRETWNGELLGYKVNWKEHHGPVNKTNVQTVNGWATNKLQLNNLKKFTTYDITISAFNSIDIGPSSSSIIGTTKEGVPEAPPQDIICSEISSQIIKISWKLPPPHLHGGMIQGYKILYKPIENEFDIFGKKIEAYNSL</sequence>
<dbReference type="SMART" id="SM00409">
    <property type="entry name" value="IG"/>
    <property type="match status" value="3"/>
</dbReference>
<dbReference type="FunFam" id="2.60.40.10:FF:000104">
    <property type="entry name" value="Down syndrome cell adhesion molecule b"/>
    <property type="match status" value="1"/>
</dbReference>
<feature type="domain" description="Ig-like" evidence="5">
    <location>
        <begin position="48"/>
        <end position="134"/>
    </location>
</feature>
<dbReference type="InterPro" id="IPR003961">
    <property type="entry name" value="FN3_dom"/>
</dbReference>
<dbReference type="InterPro" id="IPR013783">
    <property type="entry name" value="Ig-like_fold"/>
</dbReference>
<keyword evidence="8" id="KW-1185">Reference proteome</keyword>
<dbReference type="SMART" id="SM00060">
    <property type="entry name" value="FN3"/>
    <property type="match status" value="2"/>
</dbReference>
<dbReference type="InterPro" id="IPR051170">
    <property type="entry name" value="Neural/epithelial_adhesion"/>
</dbReference>
<dbReference type="GO" id="GO:0043005">
    <property type="term" value="C:neuron projection"/>
    <property type="evidence" value="ECO:0007669"/>
    <property type="project" value="TreeGrafter"/>
</dbReference>
<dbReference type="Proteomes" id="UP001152799">
    <property type="component" value="Chromosome 1"/>
</dbReference>
<organism evidence="7 8">
    <name type="scientific">Ceutorhynchus assimilis</name>
    <name type="common">cabbage seed weevil</name>
    <dbReference type="NCBI Taxonomy" id="467358"/>
    <lineage>
        <taxon>Eukaryota</taxon>
        <taxon>Metazoa</taxon>
        <taxon>Ecdysozoa</taxon>
        <taxon>Arthropoda</taxon>
        <taxon>Hexapoda</taxon>
        <taxon>Insecta</taxon>
        <taxon>Pterygota</taxon>
        <taxon>Neoptera</taxon>
        <taxon>Endopterygota</taxon>
        <taxon>Coleoptera</taxon>
        <taxon>Polyphaga</taxon>
        <taxon>Cucujiformia</taxon>
        <taxon>Curculionidae</taxon>
        <taxon>Ceutorhynchinae</taxon>
        <taxon>Ceutorhynchus</taxon>
    </lineage>
</organism>
<feature type="domain" description="Fibronectin type-III" evidence="6">
    <location>
        <begin position="450"/>
        <end position="547"/>
    </location>
</feature>
<dbReference type="InterPro" id="IPR036179">
    <property type="entry name" value="Ig-like_dom_sf"/>
</dbReference>
<dbReference type="Gene3D" id="2.60.40.10">
    <property type="entry name" value="Immunoglobulins"/>
    <property type="match status" value="6"/>
</dbReference>
<name>A0A9N9MHH8_9CUCU</name>
<dbReference type="Pfam" id="PF07679">
    <property type="entry name" value="I-set"/>
    <property type="match status" value="1"/>
</dbReference>
<dbReference type="FunFam" id="2.60.40.10:FF:000028">
    <property type="entry name" value="Neuronal cell adhesion molecule"/>
    <property type="match status" value="1"/>
</dbReference>
<dbReference type="CDD" id="cd00063">
    <property type="entry name" value="FN3"/>
    <property type="match status" value="3"/>
</dbReference>
<feature type="domain" description="Fibronectin type-III" evidence="6">
    <location>
        <begin position="552"/>
        <end position="609"/>
    </location>
</feature>
<dbReference type="PANTHER" id="PTHR12231">
    <property type="entry name" value="CTX-RELATED TYPE I TRANSMEMBRANE PROTEIN"/>
    <property type="match status" value="1"/>
</dbReference>
<dbReference type="SUPFAM" id="SSF49265">
    <property type="entry name" value="Fibronectin type III"/>
    <property type="match status" value="2"/>
</dbReference>
<dbReference type="SMART" id="SM00408">
    <property type="entry name" value="IGc2"/>
    <property type="match status" value="3"/>
</dbReference>
<dbReference type="FunFam" id="2.60.40.10:FF:000719">
    <property type="entry name" value="nephrin isoform X1"/>
    <property type="match status" value="1"/>
</dbReference>
<accession>A0A9N9MHH8</accession>
<evidence type="ECO:0000313" key="8">
    <source>
        <dbReference type="Proteomes" id="UP001152799"/>
    </source>
</evidence>
<dbReference type="GO" id="GO:0009653">
    <property type="term" value="P:anatomical structure morphogenesis"/>
    <property type="evidence" value="ECO:0007669"/>
    <property type="project" value="UniProtKB-ARBA"/>
</dbReference>
<keyword evidence="2" id="KW-0677">Repeat</keyword>
<dbReference type="InterPro" id="IPR013098">
    <property type="entry name" value="Ig_I-set"/>
</dbReference>
<keyword evidence="4" id="KW-0393">Immunoglobulin domain</keyword>
<dbReference type="InterPro" id="IPR036116">
    <property type="entry name" value="FN3_sf"/>
</dbReference>
<evidence type="ECO:0000256" key="1">
    <source>
        <dbReference type="ARBA" id="ARBA00022729"/>
    </source>
</evidence>
<keyword evidence="1" id="KW-0732">Signal</keyword>
<dbReference type="GO" id="GO:0030154">
    <property type="term" value="P:cell differentiation"/>
    <property type="evidence" value="ECO:0007669"/>
    <property type="project" value="UniProtKB-ARBA"/>
</dbReference>
<evidence type="ECO:0000259" key="6">
    <source>
        <dbReference type="PROSITE" id="PS50853"/>
    </source>
</evidence>
<dbReference type="PROSITE" id="PS50835">
    <property type="entry name" value="IG_LIKE"/>
    <property type="match status" value="3"/>
</dbReference>
<evidence type="ECO:0008006" key="9">
    <source>
        <dbReference type="Google" id="ProtNLM"/>
    </source>
</evidence>
<dbReference type="PANTHER" id="PTHR12231:SF105">
    <property type="entry name" value="LACHESIN-LIKE PROTEIN"/>
    <property type="match status" value="1"/>
</dbReference>
<keyword evidence="3" id="KW-1015">Disulfide bond</keyword>
<feature type="domain" description="Ig-like" evidence="5">
    <location>
        <begin position="143"/>
        <end position="223"/>
    </location>
</feature>
<dbReference type="InterPro" id="IPR003598">
    <property type="entry name" value="Ig_sub2"/>
</dbReference>
<dbReference type="Pfam" id="PF13927">
    <property type="entry name" value="Ig_3"/>
    <property type="match status" value="2"/>
</dbReference>
<evidence type="ECO:0000256" key="3">
    <source>
        <dbReference type="ARBA" id="ARBA00023157"/>
    </source>
</evidence>
<evidence type="ECO:0000256" key="4">
    <source>
        <dbReference type="ARBA" id="ARBA00023319"/>
    </source>
</evidence>
<feature type="domain" description="Ig-like" evidence="5">
    <location>
        <begin position="239"/>
        <end position="333"/>
    </location>
</feature>
<proteinExistence type="predicted"/>
<evidence type="ECO:0000313" key="7">
    <source>
        <dbReference type="EMBL" id="CAG9760391.1"/>
    </source>
</evidence>
<feature type="domain" description="Fibronectin type-III" evidence="6">
    <location>
        <begin position="340"/>
        <end position="445"/>
    </location>
</feature>
<dbReference type="PROSITE" id="PS50853">
    <property type="entry name" value="FN3"/>
    <property type="match status" value="3"/>
</dbReference>
<dbReference type="FunFam" id="2.60.40.10:FF:000333">
    <property type="entry name" value="Down syndrome cell adhesion molecule"/>
    <property type="match status" value="1"/>
</dbReference>
<evidence type="ECO:0000259" key="5">
    <source>
        <dbReference type="PROSITE" id="PS50835"/>
    </source>
</evidence>
<reference evidence="7" key="1">
    <citation type="submission" date="2022-01" db="EMBL/GenBank/DDBJ databases">
        <authorList>
            <person name="King R."/>
        </authorList>
    </citation>
    <scope>NUCLEOTIDE SEQUENCE</scope>
</reference>
<dbReference type="AlphaFoldDB" id="A0A9N9MHH8"/>